<dbReference type="InterPro" id="IPR039498">
    <property type="entry name" value="NTP_transf_5"/>
</dbReference>
<accession>A0A4Y8V8I8</accession>
<evidence type="ECO:0000313" key="1">
    <source>
        <dbReference type="EMBL" id="TFH76347.1"/>
    </source>
</evidence>
<comment type="caution">
    <text evidence="1">The sequence shown here is derived from an EMBL/GenBank/DDBJ whole genome shotgun (WGS) entry which is preliminary data.</text>
</comment>
<protein>
    <recommendedName>
        <fullName evidence="3">Nucleotidyltransferase family protein</fullName>
    </recommendedName>
</protein>
<proteinExistence type="predicted"/>
<dbReference type="EMBL" id="SGVY01000047">
    <property type="protein sequence ID" value="TFH76347.1"/>
    <property type="molecule type" value="Genomic_DNA"/>
</dbReference>
<reference evidence="1 2" key="1">
    <citation type="submission" date="2019-02" db="EMBL/GenBank/DDBJ databases">
        <title>Draft Genome Sequence of the Prevotella sp. BCRC 81118, Isolated from Human Feces.</title>
        <authorList>
            <person name="Huang C.-H."/>
        </authorList>
    </citation>
    <scope>NUCLEOTIDE SEQUENCE [LARGE SCALE GENOMIC DNA]</scope>
    <source>
        <strain evidence="1 2">BCRC 81118</strain>
    </source>
</reference>
<dbReference type="AlphaFoldDB" id="A0A4Y8V8I8"/>
<keyword evidence="2" id="KW-1185">Reference proteome</keyword>
<organism evidence="1 2">
    <name type="scientific">Segatella hominis</name>
    <dbReference type="NCBI Taxonomy" id="2518605"/>
    <lineage>
        <taxon>Bacteria</taxon>
        <taxon>Pseudomonadati</taxon>
        <taxon>Bacteroidota</taxon>
        <taxon>Bacteroidia</taxon>
        <taxon>Bacteroidales</taxon>
        <taxon>Prevotellaceae</taxon>
        <taxon>Segatella</taxon>
    </lineage>
</organism>
<dbReference type="RefSeq" id="WP_134844230.1">
    <property type="nucleotide sequence ID" value="NZ_SGVY01000047.1"/>
</dbReference>
<dbReference type="Pfam" id="PF14907">
    <property type="entry name" value="NTP_transf_5"/>
    <property type="match status" value="1"/>
</dbReference>
<name>A0A4Y8V8I8_9BACT</name>
<evidence type="ECO:0008006" key="3">
    <source>
        <dbReference type="Google" id="ProtNLM"/>
    </source>
</evidence>
<dbReference type="OrthoDB" id="9812148at2"/>
<sequence>MMEIYFRLIQFSLGLYEGKEFLDGTALKDFDWKAFFDFVKKQTLVGIAMDGVQKLPKGVAPNENLLLIWFGLSHKLMMRNSILNKATVYVYKKIREAGYPCCILKGQGNAMLYPHPVSRTPGDVDVWVDASREEIRSLACSLAKDKGYVSDESLNHVGLFINEIAVELHSTPAIMANFFYNRRLQKWLNEEKGRQCSHLVSLGSRPVSSGSDAQKGLAEMKVAVPTASFNAVYQLYHLYHHYFYEGVGLRQVLDYYFVVTDLMDELEEQQTGSAISDSENHSSLSEIQQTLKQLGLWNFAGAMMYVLREVLGLSEDKMLVPVDIRRGEMLLHEILAGGNFGRYDSRNGLGDGFIGHNLQRLCRDLRFLRYYPAEALSEPLFRIWHYGWRHFLPKKNDK</sequence>
<dbReference type="GeneID" id="302996314"/>
<dbReference type="Proteomes" id="UP000297872">
    <property type="component" value="Unassembled WGS sequence"/>
</dbReference>
<evidence type="ECO:0000313" key="2">
    <source>
        <dbReference type="Proteomes" id="UP000297872"/>
    </source>
</evidence>
<gene>
    <name evidence="1" type="ORF">EXN75_13665</name>
</gene>